<protein>
    <submittedName>
        <fullName evidence="1">Uncharacterized protein</fullName>
    </submittedName>
</protein>
<evidence type="ECO:0000313" key="1">
    <source>
        <dbReference type="EMBL" id="MCR6487865.1"/>
    </source>
</evidence>
<organism evidence="1 2">
    <name type="scientific">Amycolatopsis iheyensis</name>
    <dbReference type="NCBI Taxonomy" id="2945988"/>
    <lineage>
        <taxon>Bacteria</taxon>
        <taxon>Bacillati</taxon>
        <taxon>Actinomycetota</taxon>
        <taxon>Actinomycetes</taxon>
        <taxon>Pseudonocardiales</taxon>
        <taxon>Pseudonocardiaceae</taxon>
        <taxon>Amycolatopsis</taxon>
    </lineage>
</organism>
<accession>A0A9X2NJE1</accession>
<gene>
    <name evidence="1" type="ORF">M8542_34070</name>
</gene>
<proteinExistence type="predicted"/>
<name>A0A9X2NJE1_9PSEU</name>
<keyword evidence="2" id="KW-1185">Reference proteome</keyword>
<sequence>MTETSFACALSAAIDRAGLSLRRLQRALEVRGTTVSVATLSYWSSGRSRPERDVATVLAALEEVLHLPGGELSALLGARRCRGPAARSTQDVHRMANAWGAPVSLRDALADCTVPPVRAVARHDTLYLDHRGVNERLAAAVTLLATAPTRRAVVLVRGASRERIPVLGRTRGCVLRRCRVVAGQGLALLELELDRLLLAAETGRIEYEVLFDDDVRNDHWFLRTHRTVRDLRLTAVFTAPMTPAAVAVVAPGPHRGVQRTATGFTAAAGNVRPGCFGLRWSWPDSDADPGSIGWMITSRRATPVPSRYSTS</sequence>
<dbReference type="RefSeq" id="WP_257924430.1">
    <property type="nucleotide sequence ID" value="NZ_JAMXQV010000021.1"/>
</dbReference>
<dbReference type="EMBL" id="JAMXQV010000021">
    <property type="protein sequence ID" value="MCR6487865.1"/>
    <property type="molecule type" value="Genomic_DNA"/>
</dbReference>
<dbReference type="Proteomes" id="UP001144096">
    <property type="component" value="Unassembled WGS sequence"/>
</dbReference>
<dbReference type="AlphaFoldDB" id="A0A9X2NJE1"/>
<reference evidence="1" key="1">
    <citation type="submission" date="2022-06" db="EMBL/GenBank/DDBJ databases">
        <title>Amycolatopsis iheyaensis sp. nov., a new species of the genus Amycolatopsis isolated from soil in Iheya island, Japan.</title>
        <authorList>
            <person name="Ngamcharungchit C."/>
            <person name="Kanto H."/>
            <person name="Take A."/>
            <person name="Intra B."/>
            <person name="Matsumoto A."/>
            <person name="Panbangred W."/>
            <person name="Inahashi Y."/>
        </authorList>
    </citation>
    <scope>NUCLEOTIDE SEQUENCE</scope>
    <source>
        <strain evidence="1">OK19-0408</strain>
    </source>
</reference>
<comment type="caution">
    <text evidence="1">The sequence shown here is derived from an EMBL/GenBank/DDBJ whole genome shotgun (WGS) entry which is preliminary data.</text>
</comment>
<evidence type="ECO:0000313" key="2">
    <source>
        <dbReference type="Proteomes" id="UP001144096"/>
    </source>
</evidence>